<dbReference type="Pfam" id="PF17973">
    <property type="entry name" value="bMG10"/>
    <property type="match status" value="1"/>
</dbReference>
<accession>A0ABY7HPP9</accession>
<feature type="compositionally biased region" description="Low complexity" evidence="4">
    <location>
        <begin position="53"/>
        <end position="71"/>
    </location>
</feature>
<dbReference type="InterPro" id="IPR047565">
    <property type="entry name" value="Alpha-macroglob_thiol-ester_cl"/>
</dbReference>
<dbReference type="Pfam" id="PF11974">
    <property type="entry name" value="bMG3"/>
    <property type="match status" value="1"/>
</dbReference>
<dbReference type="InterPro" id="IPR051802">
    <property type="entry name" value="YfhM-like"/>
</dbReference>
<dbReference type="Pfam" id="PF00207">
    <property type="entry name" value="A2M"/>
    <property type="match status" value="1"/>
</dbReference>
<dbReference type="RefSeq" id="WP_045049299.1">
    <property type="nucleotide sequence ID" value="NZ_CP114058.1"/>
</dbReference>
<proteinExistence type="inferred from homology"/>
<keyword evidence="3" id="KW-1003">Cell membrane</keyword>
<dbReference type="Pfam" id="PF21765">
    <property type="entry name" value="CUB_A2MG"/>
    <property type="match status" value="1"/>
</dbReference>
<dbReference type="InterPro" id="IPR011626">
    <property type="entry name" value="Alpha-macroglobulin_TED"/>
</dbReference>
<dbReference type="Pfam" id="PF07703">
    <property type="entry name" value="A2M_BRD"/>
    <property type="match status" value="1"/>
</dbReference>
<dbReference type="Pfam" id="PF17970">
    <property type="entry name" value="bMG1"/>
    <property type="match status" value="1"/>
</dbReference>
<feature type="compositionally biased region" description="Polar residues" evidence="4">
    <location>
        <begin position="43"/>
        <end position="52"/>
    </location>
</feature>
<dbReference type="Pfam" id="PF17962">
    <property type="entry name" value="bMG6"/>
    <property type="match status" value="1"/>
</dbReference>
<sequence length="1680" mass="185073">MREDLRSKGSRWLKGWRGIALLLALLSLNGCDDPQPKELQSRAAAQTSAVTESSSLDTSASAAAQHTQSSQNLDSQRRAELIHKSEGQPLTLLDASELQLDGASALVLTFSVPLDPDQNFGALLHLVDSKTGTPDGAWELSGNLTELRFRHLLPERKLMLTVEAGIKGLNGAQLGSEQQKTIITRNIEPSVGFASKGSLLPTRFAEGLPVIALNINNVDVNFFRIKSESLPEFLANWQSRSALSSWESDTLLKQAELVYTGRFALNPQINTREHLLLPLGGIEKLKQPGVYLAVMQQAGRYSYTNPATLFTLSDIGVSLHSFNQQIDVYTQGLEAGTPLADINLQLLDEKGRLLAEGKSDAQGHARFNKDPKAVLLLAQHGGETSLINLREPALDLAEFDIGGPQGYSKTLFAFGPRDLYRPGETLLLNALLRDADGKPVAPQPVKTQLIKPDGQIARTFMWQPENGLYQYQYAIPEGGPTGEWKVSFNLGDNQLRYYPFHVEDFLPERMALDLVNNKKPLPIDSAVTFAVNGRYLYGAPAAGNRLQGQVYLRPLREAVPAMPGYQFGAINEENLSRTLSDVDQTLDAQGKGEVSIENSWRDIRSPLQVILQASLLESGGRPVTRRIDQAVWPAEVLPGIRPLFSTQQIYDYRTDKTISQAVVNENSQAEFDIVNVNASGQKLAAKGLEVRLVRERRDYYWQWSENEGWQSLYDKKDLILLRQQIDIAAEGSTKVSFPVEWGAYRLEVEDPQTHQVSSVRFWAGYSWQDNTDGTDAVRPDQVKLKLDKPAYQPGEKANIHIQAPAAGKGYLLVESSEGPLWWQAIDVPEAGVDVEVPINKEWQRHDLYFSALVLRPGDKNQQSTPKRAVGLLHLPLVSEGRKLSLQLDAPQKIRPNQNLTIKIKAAVEGQATPHQINLLLSAVDAGVLSITGFKTPDPYEAFLGRKRYGVDQYDVYGHLIEGKGRLASLSFGGDGDEDPLSRGGQKPVTDVTIVARQAKRVVLNDNGEGEVQIPIPDFNGELRVMAQAWSDEDFGRAETNVVVAAPVIADLAVPRFMANGDRASLALDVTNLSGAAQTLNIGLAAADKIQLDGGAAEQRVELAQGERKTLSIPIKAMQGFGTGQVKLTVSGLHLPNETLPDYQRSWTIGVRPAFPALTRNFETVLHPEQQWQLPADANAHLIGETLQGRLQISSKPPLDLARYISELMAYPYGCLEQTISGLYPSLYTSRAQLLAMGIKSSSDEVRRHSIDIGIERVFAMQKESGGFGLWNKDSPEEYWLTAYATDFLVRAAQQGYSVSEEGLDKANKRLQRYLQDPNQIDVRYSTQPDSTRFAVQAYAGLVLAVQQQAPLGALRQLYEKRQNAVSGLPLVQLGLALKTMGDMPRAETALSEGLSKTRPEKDYWLEDYGSTVRDNALMLSLLTENNLQPEARDRLLMSLSENLNGQRWLSTQESNALFMAGRGLIGSAEKPWQVSFNQQQQPLNGTSAVTRNIEAAELQQPITLKNTGDAPVYTRFDVTGYPQQAPAESGNVLHIARQFMGMDGKTLSLASLKSGDLVVVHLDVWSDQHVPDALVVDLLPAGLELENQNLADSSASLGEAATRLTELMGDMQQADIKHQEYRDDRYVAAVDVDGYRHVSLLYLARAVTPGTFAVPAPQVESMYVPAWRATGATPEQMNVR</sequence>
<gene>
    <name evidence="7" type="ORF">O1V66_00675</name>
</gene>
<dbReference type="InterPro" id="IPR001599">
    <property type="entry name" value="Macroglobln_a2"/>
</dbReference>
<dbReference type="InterPro" id="IPR021868">
    <property type="entry name" value="Alpha_2_Macroglob_MG3"/>
</dbReference>
<protein>
    <recommendedName>
        <fullName evidence="3">Alpha-2-macroglobulin</fullName>
    </recommendedName>
</protein>
<dbReference type="CDD" id="cd02891">
    <property type="entry name" value="A2M_like"/>
    <property type="match status" value="1"/>
</dbReference>
<dbReference type="Pfam" id="PF17972">
    <property type="entry name" value="bMG5"/>
    <property type="match status" value="1"/>
</dbReference>
<comment type="similarity">
    <text evidence="1">Belongs to the protease inhibitor I39 (alpha-2-macroglobulin) family. Bacterial alpha-2-macroglobulin subfamily.</text>
</comment>
<dbReference type="Gene3D" id="2.60.40.1930">
    <property type="match status" value="1"/>
</dbReference>
<dbReference type="InterPro" id="IPR026284">
    <property type="entry name" value="A2MG_proteobact"/>
</dbReference>
<evidence type="ECO:0000256" key="4">
    <source>
        <dbReference type="SAM" id="MobiDB-lite"/>
    </source>
</evidence>
<dbReference type="PIRSF" id="PIRSF038980">
    <property type="entry name" value="A2M_bac"/>
    <property type="match status" value="1"/>
</dbReference>
<dbReference type="Pfam" id="PF07678">
    <property type="entry name" value="TED_complement"/>
    <property type="match status" value="1"/>
</dbReference>
<name>A0ABY7HPP9_9GAMM</name>
<evidence type="ECO:0000313" key="8">
    <source>
        <dbReference type="Proteomes" id="UP001164712"/>
    </source>
</evidence>
<evidence type="ECO:0000256" key="3">
    <source>
        <dbReference type="PIRNR" id="PIRNR038980"/>
    </source>
</evidence>
<organism evidence="7 8">
    <name type="scientific">Rouxiella chamberiensis</name>
    <dbReference type="NCBI Taxonomy" id="1513468"/>
    <lineage>
        <taxon>Bacteria</taxon>
        <taxon>Pseudomonadati</taxon>
        <taxon>Pseudomonadota</taxon>
        <taxon>Gammaproteobacteria</taxon>
        <taxon>Enterobacterales</taxon>
        <taxon>Yersiniaceae</taxon>
        <taxon>Rouxiella</taxon>
    </lineage>
</organism>
<feature type="domain" description="Alpha-2-macroglobulin" evidence="6">
    <location>
        <begin position="994"/>
        <end position="1083"/>
    </location>
</feature>
<dbReference type="PANTHER" id="PTHR40094">
    <property type="entry name" value="ALPHA-2-MACROGLOBULIN HOMOLOG"/>
    <property type="match status" value="1"/>
</dbReference>
<keyword evidence="2" id="KW-0732">Signal</keyword>
<dbReference type="PANTHER" id="PTHR40094:SF1">
    <property type="entry name" value="UBIQUITIN DOMAIN-CONTAINING PROTEIN"/>
    <property type="match status" value="1"/>
</dbReference>
<dbReference type="InterPro" id="IPR008930">
    <property type="entry name" value="Terpenoid_cyclase/PrenylTrfase"/>
</dbReference>
<dbReference type="Pfam" id="PF21142">
    <property type="entry name" value="A2M_bMG2"/>
    <property type="match status" value="1"/>
</dbReference>
<comment type="function">
    <text evidence="3">Protects the bacterial cell from host peptidases.</text>
</comment>
<dbReference type="InterPro" id="IPR041246">
    <property type="entry name" value="Bact_MG10"/>
</dbReference>
<dbReference type="SUPFAM" id="SSF48239">
    <property type="entry name" value="Terpenoid cyclases/Protein prenyltransferases"/>
    <property type="match status" value="1"/>
</dbReference>
<keyword evidence="8" id="KW-1185">Reference proteome</keyword>
<evidence type="ECO:0000313" key="7">
    <source>
        <dbReference type="EMBL" id="WAT01372.1"/>
    </source>
</evidence>
<evidence type="ECO:0000256" key="2">
    <source>
        <dbReference type="ARBA" id="ARBA00022729"/>
    </source>
</evidence>
<dbReference type="InterPro" id="IPR049122">
    <property type="entry name" value="A2MG_CUB"/>
</dbReference>
<dbReference type="SMART" id="SM01359">
    <property type="entry name" value="A2M_N_2"/>
    <property type="match status" value="1"/>
</dbReference>
<dbReference type="InterPro" id="IPR040639">
    <property type="entry name" value="A2MG_MG1"/>
</dbReference>
<keyword evidence="3" id="KW-0646">Protease inhibitor</keyword>
<feature type="domain" description="Alpha-2-macroglobulin bait region" evidence="5">
    <location>
        <begin position="782"/>
        <end position="930"/>
    </location>
</feature>
<feature type="region of interest" description="Disordered" evidence="4">
    <location>
        <begin position="37"/>
        <end position="76"/>
    </location>
</feature>
<dbReference type="InterPro" id="IPR041462">
    <property type="entry name" value="Bact_A2M_MG6"/>
</dbReference>
<dbReference type="Pfam" id="PF01835">
    <property type="entry name" value="MG2"/>
    <property type="match status" value="1"/>
</dbReference>
<dbReference type="Proteomes" id="UP001164712">
    <property type="component" value="Chromosome"/>
</dbReference>
<dbReference type="SMART" id="SM01360">
    <property type="entry name" value="A2M"/>
    <property type="match status" value="1"/>
</dbReference>
<dbReference type="InterPro" id="IPR041203">
    <property type="entry name" value="Bact_A2M_MG5"/>
</dbReference>
<evidence type="ECO:0000259" key="5">
    <source>
        <dbReference type="SMART" id="SM01359"/>
    </source>
</evidence>
<evidence type="ECO:0000259" key="6">
    <source>
        <dbReference type="SMART" id="SM01360"/>
    </source>
</evidence>
<dbReference type="SMART" id="SM01419">
    <property type="entry name" value="Thiol-ester_cl"/>
    <property type="match status" value="1"/>
</dbReference>
<dbReference type="Gene3D" id="1.50.10.20">
    <property type="match status" value="1"/>
</dbReference>
<dbReference type="EMBL" id="CP114058">
    <property type="protein sequence ID" value="WAT01372.1"/>
    <property type="molecule type" value="Genomic_DNA"/>
</dbReference>
<keyword evidence="3" id="KW-0472">Membrane</keyword>
<reference evidence="7" key="1">
    <citation type="submission" date="2022-12" db="EMBL/GenBank/DDBJ databases">
        <title>Complete genome sequence of an Australian strain of Rouxiella badensis DAR84756 and resolution of the R. badensis DSM100043 and R. chamberiensis DSM28324 genomes.</title>
        <authorList>
            <person name="Paul S."/>
            <person name="Anderson P.J."/>
            <person name="Maynard G."/>
            <person name="Dyall-Smith M."/>
            <person name="Kudinha T."/>
        </authorList>
    </citation>
    <scope>NUCLEOTIDE SEQUENCE</scope>
    <source>
        <strain evidence="7">DSM 28324</strain>
    </source>
</reference>
<dbReference type="InterPro" id="IPR049120">
    <property type="entry name" value="A2M_bMG2"/>
</dbReference>
<evidence type="ECO:0000256" key="1">
    <source>
        <dbReference type="ARBA" id="ARBA00010556"/>
    </source>
</evidence>
<dbReference type="InterPro" id="IPR011625">
    <property type="entry name" value="A2M_N_BRD"/>
</dbReference>
<dbReference type="InterPro" id="IPR002890">
    <property type="entry name" value="MG2"/>
</dbReference>